<keyword evidence="1" id="KW-1133">Transmembrane helix</keyword>
<evidence type="ECO:0000313" key="2">
    <source>
        <dbReference type="EMBL" id="KAA9031217.1"/>
    </source>
</evidence>
<dbReference type="Proteomes" id="UP000326671">
    <property type="component" value="Unassembled WGS sequence"/>
</dbReference>
<keyword evidence="3" id="KW-1185">Reference proteome</keyword>
<name>A0A5J5I678_9BACI</name>
<dbReference type="OrthoDB" id="2933462at2"/>
<proteinExistence type="predicted"/>
<dbReference type="RefSeq" id="WP_150438300.1">
    <property type="nucleotide sequence ID" value="NZ_VYKL01000005.1"/>
</dbReference>
<feature type="transmembrane region" description="Helical" evidence="1">
    <location>
        <begin position="47"/>
        <end position="66"/>
    </location>
</feature>
<protein>
    <submittedName>
        <fullName evidence="2">Uncharacterized protein</fullName>
    </submittedName>
</protein>
<evidence type="ECO:0000256" key="1">
    <source>
        <dbReference type="SAM" id="Phobius"/>
    </source>
</evidence>
<dbReference type="EMBL" id="VYKL01000005">
    <property type="protein sequence ID" value="KAA9031217.1"/>
    <property type="molecule type" value="Genomic_DNA"/>
</dbReference>
<accession>A0A5J5I678</accession>
<evidence type="ECO:0000313" key="3">
    <source>
        <dbReference type="Proteomes" id="UP000326671"/>
    </source>
</evidence>
<gene>
    <name evidence="2" type="ORF">F4V44_01950</name>
</gene>
<comment type="caution">
    <text evidence="2">The sequence shown here is derived from an EMBL/GenBank/DDBJ whole genome shotgun (WGS) entry which is preliminary data.</text>
</comment>
<sequence>MVTFSFLAVFILLGSLIACVDIILFNFTIEEVLLNLFHYQLIQDRMILFLTCLSGFIWAVIVDIRIKRKKGQPKQPLS</sequence>
<dbReference type="AlphaFoldDB" id="A0A5J5I678"/>
<organism evidence="2 3">
    <name type="scientific">Niallia endozanthoxylica</name>
    <dbReference type="NCBI Taxonomy" id="2036016"/>
    <lineage>
        <taxon>Bacteria</taxon>
        <taxon>Bacillati</taxon>
        <taxon>Bacillota</taxon>
        <taxon>Bacilli</taxon>
        <taxon>Bacillales</taxon>
        <taxon>Bacillaceae</taxon>
        <taxon>Niallia</taxon>
    </lineage>
</organism>
<reference evidence="2 3" key="1">
    <citation type="submission" date="2019-09" db="EMBL/GenBank/DDBJ databases">
        <title>Whole genome sequences of isolates from the Mars Exploration Rovers.</title>
        <authorList>
            <person name="Seuylemezian A."/>
            <person name="Vaishampayan P."/>
        </authorList>
    </citation>
    <scope>NUCLEOTIDE SEQUENCE [LARGE SCALE GENOMIC DNA]</scope>
    <source>
        <strain evidence="2 3">MER_TA_151</strain>
    </source>
</reference>
<keyword evidence="1" id="KW-0472">Membrane</keyword>
<feature type="transmembrane region" description="Helical" evidence="1">
    <location>
        <begin position="7"/>
        <end position="27"/>
    </location>
</feature>
<keyword evidence="1" id="KW-0812">Transmembrane</keyword>